<dbReference type="InterPro" id="IPR002110">
    <property type="entry name" value="Ankyrin_rpt"/>
</dbReference>
<dbReference type="PANTHER" id="PTHR24198:SF165">
    <property type="entry name" value="ANKYRIN REPEAT-CONTAINING PROTEIN-RELATED"/>
    <property type="match status" value="1"/>
</dbReference>
<keyword evidence="2 3" id="KW-0040">ANK repeat</keyword>
<dbReference type="PROSITE" id="PS50297">
    <property type="entry name" value="ANK_REP_REGION"/>
    <property type="match status" value="2"/>
</dbReference>
<dbReference type="Pfam" id="PF00023">
    <property type="entry name" value="Ank"/>
    <property type="match status" value="1"/>
</dbReference>
<dbReference type="InterPro" id="IPR011990">
    <property type="entry name" value="TPR-like_helical_dom_sf"/>
</dbReference>
<gene>
    <name evidence="5" type="ORF">B0J13DRAFT_500805</name>
</gene>
<feature type="repeat" description="ANK" evidence="3">
    <location>
        <begin position="761"/>
        <end position="793"/>
    </location>
</feature>
<feature type="repeat" description="ANK" evidence="3">
    <location>
        <begin position="934"/>
        <end position="967"/>
    </location>
</feature>
<dbReference type="InterPro" id="IPR000719">
    <property type="entry name" value="Prot_kinase_dom"/>
</dbReference>
<dbReference type="SUPFAM" id="SSF56112">
    <property type="entry name" value="Protein kinase-like (PK-like)"/>
    <property type="match status" value="1"/>
</dbReference>
<dbReference type="Gene3D" id="1.25.40.20">
    <property type="entry name" value="Ankyrin repeat-containing domain"/>
    <property type="match status" value="2"/>
</dbReference>
<dbReference type="GO" id="GO:0004672">
    <property type="term" value="F:protein kinase activity"/>
    <property type="evidence" value="ECO:0007669"/>
    <property type="project" value="InterPro"/>
</dbReference>
<dbReference type="InterPro" id="IPR011009">
    <property type="entry name" value="Kinase-like_dom_sf"/>
</dbReference>
<dbReference type="PROSITE" id="PS00108">
    <property type="entry name" value="PROTEIN_KINASE_ST"/>
    <property type="match status" value="1"/>
</dbReference>
<feature type="repeat" description="ANK" evidence="3">
    <location>
        <begin position="968"/>
        <end position="1000"/>
    </location>
</feature>
<dbReference type="Pfam" id="PF12796">
    <property type="entry name" value="Ank_2"/>
    <property type="match status" value="2"/>
</dbReference>
<dbReference type="InterPro" id="IPR008271">
    <property type="entry name" value="Ser/Thr_kinase_AS"/>
</dbReference>
<accession>A0A9P9EX89</accession>
<dbReference type="PANTHER" id="PTHR24198">
    <property type="entry name" value="ANKYRIN REPEAT AND PROTEIN KINASE DOMAIN-CONTAINING PROTEIN"/>
    <property type="match status" value="1"/>
</dbReference>
<dbReference type="Gene3D" id="3.30.200.20">
    <property type="entry name" value="Phosphorylase Kinase, domain 1"/>
    <property type="match status" value="1"/>
</dbReference>
<proteinExistence type="predicted"/>
<keyword evidence="1" id="KW-0677">Repeat</keyword>
<evidence type="ECO:0000256" key="2">
    <source>
        <dbReference type="ARBA" id="ARBA00023043"/>
    </source>
</evidence>
<protein>
    <recommendedName>
        <fullName evidence="4">Protein kinase domain-containing protein</fullName>
    </recommendedName>
</protein>
<feature type="domain" description="Protein kinase" evidence="4">
    <location>
        <begin position="29"/>
        <end position="353"/>
    </location>
</feature>
<name>A0A9P9EX89_9HYPO</name>
<dbReference type="Gene3D" id="1.25.40.10">
    <property type="entry name" value="Tetratricopeptide repeat domain"/>
    <property type="match status" value="1"/>
</dbReference>
<evidence type="ECO:0000313" key="6">
    <source>
        <dbReference type="Proteomes" id="UP000717696"/>
    </source>
</evidence>
<evidence type="ECO:0000313" key="5">
    <source>
        <dbReference type="EMBL" id="KAH7146922.1"/>
    </source>
</evidence>
<keyword evidence="6" id="KW-1185">Reference proteome</keyword>
<comment type="caution">
    <text evidence="5">The sequence shown here is derived from an EMBL/GenBank/DDBJ whole genome shotgun (WGS) entry which is preliminary data.</text>
</comment>
<dbReference type="PROSITE" id="PS50088">
    <property type="entry name" value="ANK_REPEAT"/>
    <property type="match status" value="4"/>
</dbReference>
<dbReference type="GO" id="GO:0005524">
    <property type="term" value="F:ATP binding"/>
    <property type="evidence" value="ECO:0007669"/>
    <property type="project" value="InterPro"/>
</dbReference>
<evidence type="ECO:0000259" key="4">
    <source>
        <dbReference type="PROSITE" id="PS50011"/>
    </source>
</evidence>
<evidence type="ECO:0000256" key="3">
    <source>
        <dbReference type="PROSITE-ProRule" id="PRU00023"/>
    </source>
</evidence>
<dbReference type="Proteomes" id="UP000717696">
    <property type="component" value="Unassembled WGS sequence"/>
</dbReference>
<dbReference type="SMART" id="SM00671">
    <property type="entry name" value="SEL1"/>
    <property type="match status" value="1"/>
</dbReference>
<reference evidence="5" key="1">
    <citation type="journal article" date="2021" name="Nat. Commun.">
        <title>Genetic determinants of endophytism in the Arabidopsis root mycobiome.</title>
        <authorList>
            <person name="Mesny F."/>
            <person name="Miyauchi S."/>
            <person name="Thiergart T."/>
            <person name="Pickel B."/>
            <person name="Atanasova L."/>
            <person name="Karlsson M."/>
            <person name="Huettel B."/>
            <person name="Barry K.W."/>
            <person name="Haridas S."/>
            <person name="Chen C."/>
            <person name="Bauer D."/>
            <person name="Andreopoulos W."/>
            <person name="Pangilinan J."/>
            <person name="LaButti K."/>
            <person name="Riley R."/>
            <person name="Lipzen A."/>
            <person name="Clum A."/>
            <person name="Drula E."/>
            <person name="Henrissat B."/>
            <person name="Kohler A."/>
            <person name="Grigoriev I.V."/>
            <person name="Martin F.M."/>
            <person name="Hacquard S."/>
        </authorList>
    </citation>
    <scope>NUCLEOTIDE SEQUENCE</scope>
    <source>
        <strain evidence="5">MPI-CAGE-AT-0021</strain>
    </source>
</reference>
<dbReference type="SUPFAM" id="SSF48403">
    <property type="entry name" value="Ankyrin repeat"/>
    <property type="match status" value="2"/>
</dbReference>
<organism evidence="5 6">
    <name type="scientific">Dactylonectria estremocensis</name>
    <dbReference type="NCBI Taxonomy" id="1079267"/>
    <lineage>
        <taxon>Eukaryota</taxon>
        <taxon>Fungi</taxon>
        <taxon>Dikarya</taxon>
        <taxon>Ascomycota</taxon>
        <taxon>Pezizomycotina</taxon>
        <taxon>Sordariomycetes</taxon>
        <taxon>Hypocreomycetidae</taxon>
        <taxon>Hypocreales</taxon>
        <taxon>Nectriaceae</taxon>
        <taxon>Dactylonectria</taxon>
    </lineage>
</organism>
<dbReference type="SMART" id="SM00248">
    <property type="entry name" value="ANK"/>
    <property type="match status" value="9"/>
</dbReference>
<sequence length="1500" mass="167112">MEFVEEFGIESFFNICFDAGVDVVSEEEFEKGDALGAGASMTVYRGRWKKSQGRLVAMKYFNASLPQYSQSTRGLPPRYRQMLQSSVHELRIVSHDRMRNHENIVNILAVSWKRHGDSDATKFLVPVLIMELADDSHPTLSALVQRGASLPLRLELLRDVLEGLHVLHSMSVIHGDIKPENVLIFRTDGQQLRAKISDFGVSQPHEDYDWVALGTAYWNAPECLSGAPADLEPFSRSYQRDIYSFGLLACFALLEEKPFDELGWDLGQISEAKLRDEIGSLLSPRWRLHLARGQDLDLQQLTTGDAFWQVRKSAEWKRQDGDMPHEFLISLKQVLQLDPCKRLSLGMIRESLLRVTSQRKVFKEVWERKNGPVLAYRGDVLRYKSTNLSGGFAADTPVPLQGELYRGFLESARSENRRVKTQAMLSLGHFHMKSFGTEEDYRSSLRWFCRAAQMGSLQGKVMLFRLESVVKKQATSICDHVSVRDRSSWMIDCLMSYSNPGYDPRLALPGAGTGDFRKRLDRLEGILRQIDPYVVERGFYRDIEANIVKCPALHNPDLSIREALDQYPDLLQALLDDDPDALGNLLSDPAHPIPQEVMDCLVTVTTDARAVKVIGSLIQRHGLDPNVSVDGELSPVNRALARSDVSIANILADNGADLNDTVPLIGAIVQGQSYGSMKFVFDALLAGTAGVDQERYLLYRSSSVWHQCLDGLMPFMDDHTDKTKTPPDSMEPPMLNAILYNRLDHLWSLLAMGGNPNVRYGGITALYVAVRCRRAFAVGLLLAFGADPNARHERNGHGTPLHDICGPSIQPASEPVSYFRGVDVFGHKFESRPEKAEEKESHRKPIIRLLLEYGADADALCSEGFTPLMTAIASPVPFGFSMARLFYECGVGLTGRGLRHESVFHMAVLTKNLSDLQHLIPLADGELLNAQNNLGHTPLFLAAGQEDIEGVLRLLLGSGADMSIRAADGRSPLDVAMLEGHESNVDILLSHTSRLTAVERDMVLSANPINGRTAAHVASCSPRQDSALRFLNKIATLTSELDCLDHTLLTPIHVAAARGNINAIDLLVSHGADMDREGINGMRALDVAKLAGQYGVVRYLISRVARWGAVGGDMNLDRAGIWEVLAEVVEGYGPAEAGSTAEMEEEHRQRCVEAASSTGKSFAETEQGYRELLQARQTTLGEQHPLTIWTMNNLATAHERYGQVGLVATVFRRGWELSVKVLGDDSLVSQDFAKKFLRVQQDRGIDDVDGKKVSNWMAKHGYQPFPTTEWHFPMGQTLADASPAPGDSDEPACYRKECPEASTMSCPDCGVSRYCSESCRAMDIIDPQTQHLEICVPTIHLEEAADTEVYDLMEKSEDKEGLEGPLSPIERGYFAPSDFDNRRPRVQSGLKVFLNPSHFERPFRYRTKKNSTLHLFLNRTYEICLPFSEHLQAWRVPTSGEMVVNVSGTDFMMRTAVSGMQGDGTSDYYRMPSPFFLIVEWDVDLSSVMERRVSRVGSDQ</sequence>
<dbReference type="SMART" id="SM00220">
    <property type="entry name" value="S_TKc"/>
    <property type="match status" value="1"/>
</dbReference>
<evidence type="ECO:0000256" key="1">
    <source>
        <dbReference type="ARBA" id="ARBA00022737"/>
    </source>
</evidence>
<dbReference type="InterPro" id="IPR036770">
    <property type="entry name" value="Ankyrin_rpt-contain_sf"/>
</dbReference>
<feature type="repeat" description="ANK" evidence="3">
    <location>
        <begin position="1047"/>
        <end position="1079"/>
    </location>
</feature>
<dbReference type="OrthoDB" id="4062651at2759"/>
<dbReference type="EMBL" id="JAGMUU010000008">
    <property type="protein sequence ID" value="KAH7146922.1"/>
    <property type="molecule type" value="Genomic_DNA"/>
</dbReference>
<dbReference type="Pfam" id="PF00069">
    <property type="entry name" value="Pkinase"/>
    <property type="match status" value="1"/>
</dbReference>
<dbReference type="InterPro" id="IPR006597">
    <property type="entry name" value="Sel1-like"/>
</dbReference>
<dbReference type="PROSITE" id="PS50011">
    <property type="entry name" value="PROTEIN_KINASE_DOM"/>
    <property type="match status" value="1"/>
</dbReference>
<dbReference type="Gene3D" id="1.10.510.10">
    <property type="entry name" value="Transferase(Phosphotransferase) domain 1"/>
    <property type="match status" value="1"/>
</dbReference>